<evidence type="ECO:0000313" key="1">
    <source>
        <dbReference type="EMBL" id="QIS21257.1"/>
    </source>
</evidence>
<accession>A0A6G9Z7C7</accession>
<dbReference type="RefSeq" id="WP_167488555.1">
    <property type="nucleotide sequence ID" value="NZ_CP046173.1"/>
</dbReference>
<name>A0A6G9Z7C7_9NOCA</name>
<sequence>MAVFDVPASDGEKKVNRFAFRHKGKVYSVPKLQYLSGEGADYLVLAAKEGYDEPRTTRDLIGIENPAAAEAVRRMANDQILKISAAWIEASATSLGESSGSEQS</sequence>
<dbReference type="Proteomes" id="UP000500953">
    <property type="component" value="Chromosome"/>
</dbReference>
<organism evidence="1 2">
    <name type="scientific">Nocardia terpenica</name>
    <dbReference type="NCBI Taxonomy" id="455432"/>
    <lineage>
        <taxon>Bacteria</taxon>
        <taxon>Bacillati</taxon>
        <taxon>Actinomycetota</taxon>
        <taxon>Actinomycetes</taxon>
        <taxon>Mycobacteriales</taxon>
        <taxon>Nocardiaceae</taxon>
        <taxon>Nocardia</taxon>
    </lineage>
</organism>
<reference evidence="1 2" key="1">
    <citation type="journal article" date="2019" name="ACS Chem. Biol.">
        <title>Identification and Mobilization of a Cryptic Antibiotic Biosynthesis Gene Locus from a Human-Pathogenic Nocardia Isolate.</title>
        <authorList>
            <person name="Herisse M."/>
            <person name="Ishida K."/>
            <person name="Porter J.L."/>
            <person name="Howden B."/>
            <person name="Hertweck C."/>
            <person name="Stinear T.P."/>
            <person name="Pidot S.J."/>
        </authorList>
    </citation>
    <scope>NUCLEOTIDE SEQUENCE [LARGE SCALE GENOMIC DNA]</scope>
    <source>
        <strain evidence="1 2">AUSMDU00012715</strain>
    </source>
</reference>
<proteinExistence type="predicted"/>
<gene>
    <name evidence="1" type="ORF">F6W96_25950</name>
</gene>
<evidence type="ECO:0000313" key="2">
    <source>
        <dbReference type="Proteomes" id="UP000500953"/>
    </source>
</evidence>
<dbReference type="EMBL" id="CP046173">
    <property type="protein sequence ID" value="QIS21257.1"/>
    <property type="molecule type" value="Genomic_DNA"/>
</dbReference>
<protein>
    <submittedName>
        <fullName evidence="1">Uncharacterized protein</fullName>
    </submittedName>
</protein>
<dbReference type="AlphaFoldDB" id="A0A6G9Z7C7"/>